<evidence type="ECO:0000256" key="2">
    <source>
        <dbReference type="ARBA" id="ARBA00023004"/>
    </source>
</evidence>
<evidence type="ECO:0000256" key="3">
    <source>
        <dbReference type="ARBA" id="ARBA00023014"/>
    </source>
</evidence>
<keyword evidence="7" id="KW-1185">Reference proteome</keyword>
<keyword evidence="1" id="KW-0479">Metal-binding</keyword>
<dbReference type="PROSITE" id="PS51918">
    <property type="entry name" value="RADICAL_SAM"/>
    <property type="match status" value="1"/>
</dbReference>
<dbReference type="SUPFAM" id="SSF102114">
    <property type="entry name" value="Radical SAM enzymes"/>
    <property type="match status" value="1"/>
</dbReference>
<dbReference type="RefSeq" id="WP_213529054.1">
    <property type="nucleotide sequence ID" value="NZ_BOVJ01000086.1"/>
</dbReference>
<evidence type="ECO:0000313" key="7">
    <source>
        <dbReference type="Proteomes" id="UP000680304"/>
    </source>
</evidence>
<evidence type="ECO:0000256" key="1">
    <source>
        <dbReference type="ARBA" id="ARBA00022723"/>
    </source>
</evidence>
<keyword evidence="3" id="KW-0411">Iron-sulfur</keyword>
<dbReference type="SFLD" id="SFLDS00029">
    <property type="entry name" value="Radical_SAM"/>
    <property type="match status" value="1"/>
</dbReference>
<dbReference type="PANTHER" id="PTHR43432">
    <property type="entry name" value="SLR0285 PROTEIN"/>
    <property type="match status" value="1"/>
</dbReference>
<feature type="compositionally biased region" description="Pro residues" evidence="4">
    <location>
        <begin position="298"/>
        <end position="308"/>
    </location>
</feature>
<gene>
    <name evidence="6" type="ORF">PACILC2_28130</name>
</gene>
<protein>
    <submittedName>
        <fullName evidence="6">Radical SAM protein</fullName>
    </submittedName>
</protein>
<dbReference type="InterPro" id="IPR040086">
    <property type="entry name" value="MJ0683-like"/>
</dbReference>
<accession>A0ABQ4N7N2</accession>
<reference evidence="6 7" key="1">
    <citation type="submission" date="2021-04" db="EMBL/GenBank/DDBJ databases">
        <title>Draft genome sequence of Paenibacillus cisolokensis, LC2-13A.</title>
        <authorList>
            <person name="Uke A."/>
            <person name="Chhe C."/>
            <person name="Baramee S."/>
            <person name="Kosugi A."/>
        </authorList>
    </citation>
    <scope>NUCLEOTIDE SEQUENCE [LARGE SCALE GENOMIC DNA]</scope>
    <source>
        <strain evidence="6 7">LC2-13A</strain>
    </source>
</reference>
<dbReference type="InterPro" id="IPR007197">
    <property type="entry name" value="rSAM"/>
</dbReference>
<dbReference type="Proteomes" id="UP000680304">
    <property type="component" value="Unassembled WGS sequence"/>
</dbReference>
<feature type="region of interest" description="Disordered" evidence="4">
    <location>
        <begin position="283"/>
        <end position="321"/>
    </location>
</feature>
<dbReference type="InterPro" id="IPR006638">
    <property type="entry name" value="Elp3/MiaA/NifB-like_rSAM"/>
</dbReference>
<dbReference type="CDD" id="cd01335">
    <property type="entry name" value="Radical_SAM"/>
    <property type="match status" value="1"/>
</dbReference>
<keyword evidence="2" id="KW-0408">Iron</keyword>
<sequence length="321" mass="35255">MKRTIRYETLIAKTVLNPVKAPSMTFGWSINPYRGCQHGCSFCYARSTHAFLGLDADDTFQNRIMIKGNAREALARQLKRMTPARLASLRAGHVVIGTATDPYQPAEKDAKLTRGCLELLVEYGIPASVTTRSPLVLRDLDLLKKLPGGSVNISIGTLDPAIWRAFEPSTPSPAKRMETLQELRSAGITAGVFIAPILPYISDHPEKIYELMAKAVKAGASFVMTSFLRLSTPEVKSWFMQTLSFHYPHLKRAYETLYASSGTVPDSYKEPLSANYRDIRKRLGLQDGGGSGPVGNTAPPPGRQPKPPAATESVEQLSFPF</sequence>
<organism evidence="6 7">
    <name type="scientific">Paenibacillus cisolokensis</name>
    <dbReference type="NCBI Taxonomy" id="1658519"/>
    <lineage>
        <taxon>Bacteria</taxon>
        <taxon>Bacillati</taxon>
        <taxon>Bacillota</taxon>
        <taxon>Bacilli</taxon>
        <taxon>Bacillales</taxon>
        <taxon>Paenibacillaceae</taxon>
        <taxon>Paenibacillus</taxon>
    </lineage>
</organism>
<comment type="caution">
    <text evidence="6">The sequence shown here is derived from an EMBL/GenBank/DDBJ whole genome shotgun (WGS) entry which is preliminary data.</text>
</comment>
<evidence type="ECO:0000259" key="5">
    <source>
        <dbReference type="PROSITE" id="PS51918"/>
    </source>
</evidence>
<dbReference type="SMART" id="SM00729">
    <property type="entry name" value="Elp3"/>
    <property type="match status" value="1"/>
</dbReference>
<dbReference type="SFLD" id="SFLDG01084">
    <property type="entry name" value="Uncharacterised_Radical_SAM_Su"/>
    <property type="match status" value="1"/>
</dbReference>
<dbReference type="EMBL" id="BOVJ01000086">
    <property type="protein sequence ID" value="GIQ64245.1"/>
    <property type="molecule type" value="Genomic_DNA"/>
</dbReference>
<dbReference type="PANTHER" id="PTHR43432:SF3">
    <property type="entry name" value="SLR0285 PROTEIN"/>
    <property type="match status" value="1"/>
</dbReference>
<dbReference type="Pfam" id="PF04055">
    <property type="entry name" value="Radical_SAM"/>
    <property type="match status" value="1"/>
</dbReference>
<feature type="domain" description="Radical SAM core" evidence="5">
    <location>
        <begin position="20"/>
        <end position="286"/>
    </location>
</feature>
<dbReference type="Gene3D" id="3.80.30.30">
    <property type="match status" value="1"/>
</dbReference>
<name>A0ABQ4N7N2_9BACL</name>
<dbReference type="InterPro" id="IPR058240">
    <property type="entry name" value="rSAM_sf"/>
</dbReference>
<evidence type="ECO:0000313" key="6">
    <source>
        <dbReference type="EMBL" id="GIQ64245.1"/>
    </source>
</evidence>
<evidence type="ECO:0000256" key="4">
    <source>
        <dbReference type="SAM" id="MobiDB-lite"/>
    </source>
</evidence>
<proteinExistence type="predicted"/>